<protein>
    <submittedName>
        <fullName evidence="6">Extracellular ligand-binding receptor</fullName>
    </submittedName>
</protein>
<evidence type="ECO:0000313" key="7">
    <source>
        <dbReference type="Proteomes" id="UP000004728"/>
    </source>
</evidence>
<dbReference type="RefSeq" id="WP_008066189.1">
    <property type="nucleotide sequence ID" value="NZ_AQWK01000002.1"/>
</dbReference>
<evidence type="ECO:0000256" key="1">
    <source>
        <dbReference type="ARBA" id="ARBA00010062"/>
    </source>
</evidence>
<keyword evidence="3" id="KW-0029">Amino-acid transport</keyword>
<dbReference type="PANTHER" id="PTHR30483:SF6">
    <property type="entry name" value="PERIPLASMIC BINDING PROTEIN OF ABC TRANSPORTER FOR NATURAL AMINO ACIDS"/>
    <property type="match status" value="1"/>
</dbReference>
<dbReference type="Proteomes" id="UP000004728">
    <property type="component" value="Unassembled WGS sequence"/>
</dbReference>
<dbReference type="PROSITE" id="PS51257">
    <property type="entry name" value="PROKAR_LIPOPROTEIN"/>
    <property type="match status" value="1"/>
</dbReference>
<comment type="caution">
    <text evidence="6">The sequence shown here is derived from an EMBL/GenBank/DDBJ whole genome shotgun (WGS) entry which is preliminary data.</text>
</comment>
<keyword evidence="2" id="KW-0732">Signal</keyword>
<organism evidence="6 7">
    <name type="scientific">Novosphingobium nitrogenifigens DSM 19370</name>
    <dbReference type="NCBI Taxonomy" id="983920"/>
    <lineage>
        <taxon>Bacteria</taxon>
        <taxon>Pseudomonadati</taxon>
        <taxon>Pseudomonadota</taxon>
        <taxon>Alphaproteobacteria</taxon>
        <taxon>Sphingomonadales</taxon>
        <taxon>Sphingomonadaceae</taxon>
        <taxon>Novosphingobium</taxon>
    </lineage>
</organism>
<dbReference type="AlphaFoldDB" id="F1Z9E6"/>
<keyword evidence="7" id="KW-1185">Reference proteome</keyword>
<evidence type="ECO:0000256" key="4">
    <source>
        <dbReference type="SAM" id="MobiDB-lite"/>
    </source>
</evidence>
<dbReference type="GO" id="GO:0006865">
    <property type="term" value="P:amino acid transport"/>
    <property type="evidence" value="ECO:0007669"/>
    <property type="project" value="UniProtKB-KW"/>
</dbReference>
<dbReference type="OrthoDB" id="7210494at2"/>
<dbReference type="InterPro" id="IPR028082">
    <property type="entry name" value="Peripla_BP_I"/>
</dbReference>
<sequence length="376" mass="39545">MARRFVVAGTLALLAGCAVVPKPKAPPPVQRPTETAPDANVLPSDSNRHRIALLVPMSGANALVGQALANATTLALLDTNAQNLRITTYDTMTGAGAAASRAIADGNKLILGPLSAEDVSAVAAIARPAHVPMITYSNDPAVAARDVLVMGQIPGQSVARVVNYARAHGVTAIGALIPAGTYGQRVALAFNSAARTAGVRITDIETYQRTNTSVGSAIRRVKAKGQVDAILVADGPRIALLAAPFAHGVRLLGTELWAGDGAVARTPAMRGSWFATISDQRYGQFERSYRNRFGANPPRIATLGYDSVLLTLNVARAWKPETVFPTARLFDPDGFIGIDGVFRFNDFGVAERAMEVREVGTGTFVTVSPAPQRLSN</sequence>
<dbReference type="CDD" id="cd06339">
    <property type="entry name" value="PBP1_YraM_LppC_lipoprotein-like"/>
    <property type="match status" value="1"/>
</dbReference>
<accession>F1Z9E6</accession>
<keyword evidence="3" id="KW-0813">Transport</keyword>
<reference evidence="6 7" key="1">
    <citation type="journal article" date="2012" name="J. Bacteriol.">
        <title>Draft Genome Sequence of Novosphingobium nitrogenifigens Y88T.</title>
        <authorList>
            <person name="Strabala T.J."/>
            <person name="Macdonald L."/>
            <person name="Liu V."/>
            <person name="Smit A.M."/>
        </authorList>
    </citation>
    <scope>NUCLEOTIDE SEQUENCE [LARGE SCALE GENOMIC DNA]</scope>
    <source>
        <strain evidence="6 7">DSM 19370</strain>
    </source>
</reference>
<dbReference type="EMBL" id="AEWJ01000041">
    <property type="protein sequence ID" value="EGD58796.1"/>
    <property type="molecule type" value="Genomic_DNA"/>
</dbReference>
<dbReference type="InParanoid" id="F1Z9E6"/>
<proteinExistence type="inferred from homology"/>
<evidence type="ECO:0000256" key="2">
    <source>
        <dbReference type="ARBA" id="ARBA00022729"/>
    </source>
</evidence>
<dbReference type="SUPFAM" id="SSF53822">
    <property type="entry name" value="Periplasmic binding protein-like I"/>
    <property type="match status" value="1"/>
</dbReference>
<feature type="region of interest" description="Disordered" evidence="4">
    <location>
        <begin position="22"/>
        <end position="44"/>
    </location>
</feature>
<evidence type="ECO:0000313" key="6">
    <source>
        <dbReference type="EMBL" id="EGD58796.1"/>
    </source>
</evidence>
<gene>
    <name evidence="6" type="ORF">Y88_0854</name>
</gene>
<dbReference type="InterPro" id="IPR028081">
    <property type="entry name" value="Leu-bd"/>
</dbReference>
<comment type="similarity">
    <text evidence="1">Belongs to the leucine-binding protein family.</text>
</comment>
<dbReference type="Pfam" id="PF13458">
    <property type="entry name" value="Peripla_BP_6"/>
    <property type="match status" value="1"/>
</dbReference>
<name>F1Z9E6_9SPHN</name>
<dbReference type="PANTHER" id="PTHR30483">
    <property type="entry name" value="LEUCINE-SPECIFIC-BINDING PROTEIN"/>
    <property type="match status" value="1"/>
</dbReference>
<evidence type="ECO:0000256" key="3">
    <source>
        <dbReference type="ARBA" id="ARBA00022970"/>
    </source>
</evidence>
<feature type="domain" description="Leucine-binding protein" evidence="5">
    <location>
        <begin position="50"/>
        <end position="360"/>
    </location>
</feature>
<dbReference type="Gene3D" id="3.40.50.2300">
    <property type="match status" value="2"/>
</dbReference>
<dbReference type="STRING" id="983920.Y88_0854"/>
<dbReference type="InterPro" id="IPR051010">
    <property type="entry name" value="BCAA_transport"/>
</dbReference>
<dbReference type="eggNOG" id="COG0683">
    <property type="taxonomic scope" value="Bacteria"/>
</dbReference>
<keyword evidence="6" id="KW-0675">Receptor</keyword>
<evidence type="ECO:0000259" key="5">
    <source>
        <dbReference type="Pfam" id="PF13458"/>
    </source>
</evidence>
<dbReference type="HOGENOM" id="CLU_049010_0_0_5"/>